<comment type="similarity">
    <text evidence="1">Belongs to the sigma-70 factor family. ECF subfamily.</text>
</comment>
<dbReference type="InterPro" id="IPR014325">
    <property type="entry name" value="RNA_pol_sigma-E_actinobac"/>
</dbReference>
<evidence type="ECO:0000256" key="3">
    <source>
        <dbReference type="ARBA" id="ARBA00023082"/>
    </source>
</evidence>
<dbReference type="Pfam" id="PF08281">
    <property type="entry name" value="Sigma70_r4_2"/>
    <property type="match status" value="1"/>
</dbReference>
<keyword evidence="5" id="KW-0804">Transcription</keyword>
<evidence type="ECO:0000256" key="2">
    <source>
        <dbReference type="ARBA" id="ARBA00023015"/>
    </source>
</evidence>
<dbReference type="EMBL" id="BOPF01000006">
    <property type="protein sequence ID" value="GIJ45071.1"/>
    <property type="molecule type" value="Genomic_DNA"/>
</dbReference>
<name>A0A8J4DPM2_9ACTN</name>
<evidence type="ECO:0000256" key="5">
    <source>
        <dbReference type="ARBA" id="ARBA00023163"/>
    </source>
</evidence>
<evidence type="ECO:0000256" key="1">
    <source>
        <dbReference type="ARBA" id="ARBA00010641"/>
    </source>
</evidence>
<dbReference type="GO" id="GO:0006352">
    <property type="term" value="P:DNA-templated transcription initiation"/>
    <property type="evidence" value="ECO:0007669"/>
    <property type="project" value="InterPro"/>
</dbReference>
<dbReference type="GO" id="GO:0016987">
    <property type="term" value="F:sigma factor activity"/>
    <property type="evidence" value="ECO:0007669"/>
    <property type="project" value="UniProtKB-KW"/>
</dbReference>
<dbReference type="InterPro" id="IPR039425">
    <property type="entry name" value="RNA_pol_sigma-70-like"/>
</dbReference>
<evidence type="ECO:0000256" key="4">
    <source>
        <dbReference type="ARBA" id="ARBA00023125"/>
    </source>
</evidence>
<dbReference type="InterPro" id="IPR013249">
    <property type="entry name" value="RNA_pol_sigma70_r4_t2"/>
</dbReference>
<dbReference type="PANTHER" id="PTHR43133">
    <property type="entry name" value="RNA POLYMERASE ECF-TYPE SIGMA FACTO"/>
    <property type="match status" value="1"/>
</dbReference>
<organism evidence="7 8">
    <name type="scientific">Virgisporangium aliadipatigenens</name>
    <dbReference type="NCBI Taxonomy" id="741659"/>
    <lineage>
        <taxon>Bacteria</taxon>
        <taxon>Bacillati</taxon>
        <taxon>Actinomycetota</taxon>
        <taxon>Actinomycetes</taxon>
        <taxon>Micromonosporales</taxon>
        <taxon>Micromonosporaceae</taxon>
        <taxon>Virgisporangium</taxon>
    </lineage>
</organism>
<dbReference type="GO" id="GO:0003677">
    <property type="term" value="F:DNA binding"/>
    <property type="evidence" value="ECO:0007669"/>
    <property type="project" value="UniProtKB-KW"/>
</dbReference>
<gene>
    <name evidence="7" type="primary">rpoE_8</name>
    <name evidence="7" type="ORF">Val02_19570</name>
</gene>
<dbReference type="SUPFAM" id="SSF88946">
    <property type="entry name" value="Sigma2 domain of RNA polymerase sigma factors"/>
    <property type="match status" value="1"/>
</dbReference>
<comment type="caution">
    <text evidence="7">The sequence shown here is derived from an EMBL/GenBank/DDBJ whole genome shotgun (WGS) entry which is preliminary data.</text>
</comment>
<dbReference type="InterPro" id="IPR014284">
    <property type="entry name" value="RNA_pol_sigma-70_dom"/>
</dbReference>
<dbReference type="SUPFAM" id="SSF88659">
    <property type="entry name" value="Sigma3 and sigma4 domains of RNA polymerase sigma factors"/>
    <property type="match status" value="1"/>
</dbReference>
<proteinExistence type="inferred from homology"/>
<dbReference type="AlphaFoldDB" id="A0A8J4DPM2"/>
<dbReference type="InterPro" id="IPR013325">
    <property type="entry name" value="RNA_pol_sigma_r2"/>
</dbReference>
<evidence type="ECO:0000313" key="8">
    <source>
        <dbReference type="Proteomes" id="UP000619260"/>
    </source>
</evidence>
<evidence type="ECO:0000313" key="7">
    <source>
        <dbReference type="EMBL" id="GIJ45071.1"/>
    </source>
</evidence>
<feature type="domain" description="RNA polymerase sigma factor 70 region 4 type 2" evidence="6">
    <location>
        <begin position="104"/>
        <end position="156"/>
    </location>
</feature>
<dbReference type="CDD" id="cd06171">
    <property type="entry name" value="Sigma70_r4"/>
    <property type="match status" value="1"/>
</dbReference>
<sequence>MTDEREQFAAYVLARRDVVRRSAYLLCGDWHFADDLVQMTFVRVGAGWRRIRDHDSVDRYVRTTLMRTYLAETRRWFRRRERSTDTLPAVAGPSTVDDDVSRRVAVAAALRRLTPGQRAVVVARYYLDLDVAATAEALGCSTGTVKSQTSRALNALKEHLGDLRTGDEVDDVAARPA</sequence>
<keyword evidence="4" id="KW-0238">DNA-binding</keyword>
<evidence type="ECO:0000259" key="6">
    <source>
        <dbReference type="Pfam" id="PF08281"/>
    </source>
</evidence>
<dbReference type="PANTHER" id="PTHR43133:SF50">
    <property type="entry name" value="ECF RNA POLYMERASE SIGMA FACTOR SIGM"/>
    <property type="match status" value="1"/>
</dbReference>
<keyword evidence="8" id="KW-1185">Reference proteome</keyword>
<dbReference type="InterPro" id="IPR013324">
    <property type="entry name" value="RNA_pol_sigma_r3/r4-like"/>
</dbReference>
<dbReference type="Gene3D" id="1.10.10.10">
    <property type="entry name" value="Winged helix-like DNA-binding domain superfamily/Winged helix DNA-binding domain"/>
    <property type="match status" value="1"/>
</dbReference>
<dbReference type="NCBIfam" id="TIGR02937">
    <property type="entry name" value="sigma70-ECF"/>
    <property type="match status" value="1"/>
</dbReference>
<dbReference type="RefSeq" id="WP_203898628.1">
    <property type="nucleotide sequence ID" value="NZ_BOPF01000006.1"/>
</dbReference>
<keyword evidence="2" id="KW-0805">Transcription regulation</keyword>
<dbReference type="NCBIfam" id="TIGR02983">
    <property type="entry name" value="SigE-fam_strep"/>
    <property type="match status" value="1"/>
</dbReference>
<dbReference type="Gene3D" id="1.10.1740.10">
    <property type="match status" value="1"/>
</dbReference>
<accession>A0A8J4DPM2</accession>
<dbReference type="InterPro" id="IPR036388">
    <property type="entry name" value="WH-like_DNA-bd_sf"/>
</dbReference>
<reference evidence="7" key="1">
    <citation type="submission" date="2021-01" db="EMBL/GenBank/DDBJ databases">
        <title>Whole genome shotgun sequence of Virgisporangium aliadipatigenens NBRC 105644.</title>
        <authorList>
            <person name="Komaki H."/>
            <person name="Tamura T."/>
        </authorList>
    </citation>
    <scope>NUCLEOTIDE SEQUENCE</scope>
    <source>
        <strain evidence="7">NBRC 105644</strain>
    </source>
</reference>
<keyword evidence="3" id="KW-0731">Sigma factor</keyword>
<protein>
    <submittedName>
        <fullName evidence="7">RNA polymerase sigma24 factor</fullName>
    </submittedName>
</protein>
<dbReference type="Proteomes" id="UP000619260">
    <property type="component" value="Unassembled WGS sequence"/>
</dbReference>